<keyword evidence="6 7" id="KW-0961">Cell wall biogenesis/degradation</keyword>
<dbReference type="SUPFAM" id="SSF53681">
    <property type="entry name" value="Aspartate/glutamate racemase"/>
    <property type="match status" value="2"/>
</dbReference>
<dbReference type="Pfam" id="PF01177">
    <property type="entry name" value="Asp_Glu_race"/>
    <property type="match status" value="1"/>
</dbReference>
<dbReference type="PANTHER" id="PTHR21198:SF3">
    <property type="entry name" value="GLUTAMATE RACEMASE"/>
    <property type="match status" value="1"/>
</dbReference>
<evidence type="ECO:0000256" key="2">
    <source>
        <dbReference type="ARBA" id="ARBA00013090"/>
    </source>
</evidence>
<evidence type="ECO:0000256" key="3">
    <source>
        <dbReference type="ARBA" id="ARBA00022960"/>
    </source>
</evidence>
<dbReference type="InterPro" id="IPR015942">
    <property type="entry name" value="Asp/Glu/hydantoin_racemase"/>
</dbReference>
<comment type="function">
    <text evidence="7">Provides the (R)-glutamate required for cell wall biosynthesis.</text>
</comment>
<keyword evidence="5 7" id="KW-0413">Isomerase</keyword>
<accession>A0A1T4KK08</accession>
<evidence type="ECO:0000256" key="1">
    <source>
        <dbReference type="ARBA" id="ARBA00001602"/>
    </source>
</evidence>
<dbReference type="HAMAP" id="MF_00258">
    <property type="entry name" value="Glu_racemase"/>
    <property type="match status" value="1"/>
</dbReference>
<feature type="active site" description="Proton donor/acceptor" evidence="7">
    <location>
        <position position="78"/>
    </location>
</feature>
<dbReference type="UniPathway" id="UPA00219"/>
<dbReference type="EC" id="5.1.1.3" evidence="2 7"/>
<evidence type="ECO:0000313" key="9">
    <source>
        <dbReference type="Proteomes" id="UP000190395"/>
    </source>
</evidence>
<feature type="active site" description="Proton donor/acceptor" evidence="7">
    <location>
        <position position="191"/>
    </location>
</feature>
<proteinExistence type="inferred from homology"/>
<keyword evidence="9" id="KW-1185">Reference proteome</keyword>
<protein>
    <recommendedName>
        <fullName evidence="2 7">Glutamate racemase</fullName>
        <ecNumber evidence="2 7">5.1.1.3</ecNumber>
    </recommendedName>
</protein>
<dbReference type="OrthoDB" id="9801055at2"/>
<sequence length="275" mass="30468">MKSDFCCADFAFLDSGTGGIPYMLALKQKQPSARCVYLGDTKHFPYGEKSVEEITECAAKSISVIVKKWNPHTLIIACNTISVTALERLRSLFPKLPIVGTVPAIKLAARLTLNKKIGFLATNASVNSPYSKRLIDDFAENCQVYCRGDPELVRFIEKDFFTASIEQKKNAVKPAVDFFASNGCDVIILGCTHFTHIADIMQLVAGNNVKVIDSREGVSKQAIRVESEDSSKKTEYLSESFKDMSFFATAAAPEEEKEYKLLCKRLDIPWGGIVQ</sequence>
<organism evidence="8 9">
    <name type="scientific">Treponema berlinense</name>
    <dbReference type="NCBI Taxonomy" id="225004"/>
    <lineage>
        <taxon>Bacteria</taxon>
        <taxon>Pseudomonadati</taxon>
        <taxon>Spirochaetota</taxon>
        <taxon>Spirochaetia</taxon>
        <taxon>Spirochaetales</taxon>
        <taxon>Treponemataceae</taxon>
        <taxon>Treponema</taxon>
    </lineage>
</organism>
<keyword evidence="3 7" id="KW-0133">Cell shape</keyword>
<feature type="binding site" evidence="7">
    <location>
        <begin position="46"/>
        <end position="47"/>
    </location>
    <ligand>
        <name>substrate</name>
    </ligand>
</feature>
<dbReference type="Proteomes" id="UP000190395">
    <property type="component" value="Unassembled WGS sequence"/>
</dbReference>
<reference evidence="8 9" key="1">
    <citation type="submission" date="2017-02" db="EMBL/GenBank/DDBJ databases">
        <authorList>
            <person name="Peterson S.W."/>
        </authorList>
    </citation>
    <scope>NUCLEOTIDE SEQUENCE [LARGE SCALE GENOMIC DNA]</scope>
    <source>
        <strain evidence="8 9">ATCC BAA-909</strain>
    </source>
</reference>
<dbReference type="GO" id="GO:0071555">
    <property type="term" value="P:cell wall organization"/>
    <property type="evidence" value="ECO:0007669"/>
    <property type="project" value="UniProtKB-KW"/>
</dbReference>
<dbReference type="NCBIfam" id="TIGR00067">
    <property type="entry name" value="glut_race"/>
    <property type="match status" value="1"/>
</dbReference>
<dbReference type="EMBL" id="FUXC01000001">
    <property type="protein sequence ID" value="SJZ42707.1"/>
    <property type="molecule type" value="Genomic_DNA"/>
</dbReference>
<evidence type="ECO:0000256" key="6">
    <source>
        <dbReference type="ARBA" id="ARBA00023316"/>
    </source>
</evidence>
<dbReference type="RefSeq" id="WP_078929935.1">
    <property type="nucleotide sequence ID" value="NZ_FUXC01000001.1"/>
</dbReference>
<evidence type="ECO:0000256" key="5">
    <source>
        <dbReference type="ARBA" id="ARBA00023235"/>
    </source>
</evidence>
<keyword evidence="4 7" id="KW-0573">Peptidoglycan synthesis</keyword>
<comment type="similarity">
    <text evidence="7">Belongs to the aspartate/glutamate racemases family.</text>
</comment>
<evidence type="ECO:0000256" key="7">
    <source>
        <dbReference type="HAMAP-Rule" id="MF_00258"/>
    </source>
</evidence>
<feature type="binding site" evidence="7">
    <location>
        <begin position="79"/>
        <end position="80"/>
    </location>
    <ligand>
        <name>substrate</name>
    </ligand>
</feature>
<dbReference type="GO" id="GO:0009252">
    <property type="term" value="P:peptidoglycan biosynthetic process"/>
    <property type="evidence" value="ECO:0007669"/>
    <property type="project" value="UniProtKB-UniRule"/>
</dbReference>
<dbReference type="InterPro" id="IPR001920">
    <property type="entry name" value="Asp/Glu_race"/>
</dbReference>
<dbReference type="GeneID" id="303366471"/>
<feature type="binding site" evidence="7">
    <location>
        <begin position="192"/>
        <end position="193"/>
    </location>
    <ligand>
        <name>substrate</name>
    </ligand>
</feature>
<dbReference type="Gene3D" id="3.40.50.1860">
    <property type="match status" value="2"/>
</dbReference>
<dbReference type="GO" id="GO:0008881">
    <property type="term" value="F:glutamate racemase activity"/>
    <property type="evidence" value="ECO:0007669"/>
    <property type="project" value="UniProtKB-UniRule"/>
</dbReference>
<dbReference type="InterPro" id="IPR004391">
    <property type="entry name" value="Glu_race"/>
</dbReference>
<dbReference type="STRING" id="225004.SAMN02745152_00191"/>
<dbReference type="PANTHER" id="PTHR21198">
    <property type="entry name" value="GLUTAMATE RACEMASE"/>
    <property type="match status" value="1"/>
</dbReference>
<evidence type="ECO:0000256" key="4">
    <source>
        <dbReference type="ARBA" id="ARBA00022984"/>
    </source>
</evidence>
<name>A0A1T4KK08_9SPIR</name>
<gene>
    <name evidence="7" type="primary">murI</name>
    <name evidence="8" type="ORF">SAMN02745152_00191</name>
</gene>
<evidence type="ECO:0000313" key="8">
    <source>
        <dbReference type="EMBL" id="SJZ42707.1"/>
    </source>
</evidence>
<comment type="pathway">
    <text evidence="7">Cell wall biogenesis; peptidoglycan biosynthesis.</text>
</comment>
<feature type="binding site" evidence="7">
    <location>
        <begin position="14"/>
        <end position="15"/>
    </location>
    <ligand>
        <name>substrate</name>
    </ligand>
</feature>
<dbReference type="AlphaFoldDB" id="A0A1T4KK08"/>
<dbReference type="GO" id="GO:0008360">
    <property type="term" value="P:regulation of cell shape"/>
    <property type="evidence" value="ECO:0007669"/>
    <property type="project" value="UniProtKB-KW"/>
</dbReference>
<comment type="catalytic activity">
    <reaction evidence="1 7">
        <text>L-glutamate = D-glutamate</text>
        <dbReference type="Rhea" id="RHEA:12813"/>
        <dbReference type="ChEBI" id="CHEBI:29985"/>
        <dbReference type="ChEBI" id="CHEBI:29986"/>
        <dbReference type="EC" id="5.1.1.3"/>
    </reaction>
</comment>